<accession>A0A9X9A2A5</accession>
<dbReference type="AlphaFoldDB" id="A0A9X9A2A5"/>
<protein>
    <submittedName>
        <fullName evidence="1">Rhodanese-like domain-containing protein</fullName>
    </submittedName>
</protein>
<organism evidence="1 2">
    <name type="scientific">Bacillus cereus</name>
    <dbReference type="NCBI Taxonomy" id="1396"/>
    <lineage>
        <taxon>Bacteria</taxon>
        <taxon>Bacillati</taxon>
        <taxon>Bacillota</taxon>
        <taxon>Bacilli</taxon>
        <taxon>Bacillales</taxon>
        <taxon>Bacillaceae</taxon>
        <taxon>Bacillus</taxon>
        <taxon>Bacillus cereus group</taxon>
    </lineage>
</organism>
<name>A0A9X9A2A5_BACCE</name>
<gene>
    <name evidence="1" type="ORF">FC695_34975</name>
</gene>
<evidence type="ECO:0000313" key="2">
    <source>
        <dbReference type="Proteomes" id="UP000308444"/>
    </source>
</evidence>
<reference evidence="1 2" key="1">
    <citation type="journal article" date="2019" name="Environ. Microbiol.">
        <title>An active ?-lactamase is a part of an orchestrated cell wall stress resistance network of Bacillus subtilis and related rhizosphere species.</title>
        <authorList>
            <person name="Bucher T."/>
            <person name="Keren-Paz A."/>
            <person name="Hausser J."/>
            <person name="Olender T."/>
            <person name="Cytryn E."/>
            <person name="Kolodkin-Gal I."/>
        </authorList>
    </citation>
    <scope>NUCLEOTIDE SEQUENCE [LARGE SCALE GENOMIC DNA]</scope>
    <source>
        <strain evidence="1 2">I32</strain>
    </source>
</reference>
<dbReference type="EMBL" id="SZOH01003549">
    <property type="protein sequence ID" value="TKI90043.1"/>
    <property type="molecule type" value="Genomic_DNA"/>
</dbReference>
<evidence type="ECO:0000313" key="1">
    <source>
        <dbReference type="EMBL" id="TKI90043.1"/>
    </source>
</evidence>
<comment type="caution">
    <text evidence="1">The sequence shown here is derived from an EMBL/GenBank/DDBJ whole genome shotgun (WGS) entry which is preliminary data.</text>
</comment>
<dbReference type="Proteomes" id="UP000308444">
    <property type="component" value="Unassembled WGS sequence"/>
</dbReference>
<sequence>MKEMTVKELEEKLLRKEAVNI</sequence>
<proteinExistence type="predicted"/>
<feature type="non-terminal residue" evidence="1">
    <location>
        <position position="21"/>
    </location>
</feature>